<accession>A0ABP0IEI5</accession>
<evidence type="ECO:0000313" key="2">
    <source>
        <dbReference type="Proteomes" id="UP001642464"/>
    </source>
</evidence>
<dbReference type="Proteomes" id="UP001642464">
    <property type="component" value="Unassembled WGS sequence"/>
</dbReference>
<keyword evidence="2" id="KW-1185">Reference proteome</keyword>
<feature type="non-terminal residue" evidence="1">
    <location>
        <position position="1"/>
    </location>
</feature>
<protein>
    <submittedName>
        <fullName evidence="1">Uncharacterized protein</fullName>
    </submittedName>
</protein>
<gene>
    <name evidence="1" type="ORF">SCF082_LOCUS6754</name>
</gene>
<proteinExistence type="predicted"/>
<sequence length="65" mass="7314">LCLAPLHFQYHRPRGTFCFSLSFAAHRPPCSACGDLDLHSAAGLHGRCFAELQHAHDQQWSPWRG</sequence>
<comment type="caution">
    <text evidence="1">The sequence shown here is derived from an EMBL/GenBank/DDBJ whole genome shotgun (WGS) entry which is preliminary data.</text>
</comment>
<evidence type="ECO:0000313" key="1">
    <source>
        <dbReference type="EMBL" id="CAK9001025.1"/>
    </source>
</evidence>
<dbReference type="EMBL" id="CAXAMM010003725">
    <property type="protein sequence ID" value="CAK9001025.1"/>
    <property type="molecule type" value="Genomic_DNA"/>
</dbReference>
<name>A0ABP0IEI5_9DINO</name>
<organism evidence="1 2">
    <name type="scientific">Durusdinium trenchii</name>
    <dbReference type="NCBI Taxonomy" id="1381693"/>
    <lineage>
        <taxon>Eukaryota</taxon>
        <taxon>Sar</taxon>
        <taxon>Alveolata</taxon>
        <taxon>Dinophyceae</taxon>
        <taxon>Suessiales</taxon>
        <taxon>Symbiodiniaceae</taxon>
        <taxon>Durusdinium</taxon>
    </lineage>
</organism>
<feature type="non-terminal residue" evidence="1">
    <location>
        <position position="65"/>
    </location>
</feature>
<reference evidence="1 2" key="1">
    <citation type="submission" date="2024-02" db="EMBL/GenBank/DDBJ databases">
        <authorList>
            <person name="Chen Y."/>
            <person name="Shah S."/>
            <person name="Dougan E. K."/>
            <person name="Thang M."/>
            <person name="Chan C."/>
        </authorList>
    </citation>
    <scope>NUCLEOTIDE SEQUENCE [LARGE SCALE GENOMIC DNA]</scope>
</reference>